<reference evidence="2" key="1">
    <citation type="submission" date="2016-06" db="EMBL/GenBank/DDBJ databases">
        <title>Parallel loss of symbiosis genes in relatives of nitrogen-fixing non-legume Parasponia.</title>
        <authorList>
            <person name="Van Velzen R."/>
            <person name="Holmer R."/>
            <person name="Bu F."/>
            <person name="Rutten L."/>
            <person name="Van Zeijl A."/>
            <person name="Liu W."/>
            <person name="Santuari L."/>
            <person name="Cao Q."/>
            <person name="Sharma T."/>
            <person name="Shen D."/>
            <person name="Roswanjaya Y."/>
            <person name="Wardhani T."/>
            <person name="Kalhor M.S."/>
            <person name="Jansen J."/>
            <person name="Van den Hoogen J."/>
            <person name="Gungor B."/>
            <person name="Hartog M."/>
            <person name="Hontelez J."/>
            <person name="Verver J."/>
            <person name="Yang W.-C."/>
            <person name="Schijlen E."/>
            <person name="Repin R."/>
            <person name="Schilthuizen M."/>
            <person name="Schranz E."/>
            <person name="Heidstra R."/>
            <person name="Miyata K."/>
            <person name="Fedorova E."/>
            <person name="Kohlen W."/>
            <person name="Bisseling T."/>
            <person name="Smit S."/>
            <person name="Geurts R."/>
        </authorList>
    </citation>
    <scope>NUCLEOTIDE SEQUENCE [LARGE SCALE GENOMIC DNA]</scope>
    <source>
        <strain evidence="2">cv. RG33-2</strain>
    </source>
</reference>
<sequence length="31" mass="3886">KRIFRKKNLKDESFFNCSEYDIFAFVERINK</sequence>
<protein>
    <submittedName>
        <fullName evidence="1">Uncharacterized protein</fullName>
    </submittedName>
</protein>
<evidence type="ECO:0000313" key="2">
    <source>
        <dbReference type="Proteomes" id="UP000237000"/>
    </source>
</evidence>
<dbReference type="InParanoid" id="A0A2P5F7C6"/>
<name>A0A2P5F7C6_TREOI</name>
<gene>
    <name evidence="1" type="ORF">TorRG33x02_106430</name>
</gene>
<organism evidence="1 2">
    <name type="scientific">Trema orientale</name>
    <name type="common">Charcoal tree</name>
    <name type="synonym">Celtis orientalis</name>
    <dbReference type="NCBI Taxonomy" id="63057"/>
    <lineage>
        <taxon>Eukaryota</taxon>
        <taxon>Viridiplantae</taxon>
        <taxon>Streptophyta</taxon>
        <taxon>Embryophyta</taxon>
        <taxon>Tracheophyta</taxon>
        <taxon>Spermatophyta</taxon>
        <taxon>Magnoliopsida</taxon>
        <taxon>eudicotyledons</taxon>
        <taxon>Gunneridae</taxon>
        <taxon>Pentapetalae</taxon>
        <taxon>rosids</taxon>
        <taxon>fabids</taxon>
        <taxon>Rosales</taxon>
        <taxon>Cannabaceae</taxon>
        <taxon>Trema</taxon>
    </lineage>
</organism>
<accession>A0A2P5F7C6</accession>
<keyword evidence="2" id="KW-1185">Reference proteome</keyword>
<dbReference type="AlphaFoldDB" id="A0A2P5F7C6"/>
<feature type="non-terminal residue" evidence="1">
    <location>
        <position position="1"/>
    </location>
</feature>
<comment type="caution">
    <text evidence="1">The sequence shown here is derived from an EMBL/GenBank/DDBJ whole genome shotgun (WGS) entry which is preliminary data.</text>
</comment>
<dbReference type="Proteomes" id="UP000237000">
    <property type="component" value="Unassembled WGS sequence"/>
</dbReference>
<dbReference type="EMBL" id="JXTC01000057">
    <property type="protein sequence ID" value="PON93659.1"/>
    <property type="molecule type" value="Genomic_DNA"/>
</dbReference>
<evidence type="ECO:0000313" key="1">
    <source>
        <dbReference type="EMBL" id="PON93659.1"/>
    </source>
</evidence>
<proteinExistence type="predicted"/>